<dbReference type="AlphaFoldDB" id="A0A0N4YLY1"/>
<dbReference type="OMA" id="CKEEWSE"/>
<dbReference type="InterPro" id="IPR043502">
    <property type="entry name" value="DNA/RNA_pol_sf"/>
</dbReference>
<dbReference type="PANTHER" id="PTHR24559:SF444">
    <property type="entry name" value="REVERSE TRANSCRIPTASE DOMAIN-CONTAINING PROTEIN"/>
    <property type="match status" value="1"/>
</dbReference>
<dbReference type="EMBL" id="UYSL01023206">
    <property type="protein sequence ID" value="VDL81868.1"/>
    <property type="molecule type" value="Genomic_DNA"/>
</dbReference>
<reference evidence="3" key="1">
    <citation type="submission" date="2017-02" db="UniProtKB">
        <authorList>
            <consortium name="WormBaseParasite"/>
        </authorList>
    </citation>
    <scope>IDENTIFICATION</scope>
</reference>
<dbReference type="STRING" id="27835.A0A0N4YLY1"/>
<evidence type="ECO:0000313" key="3">
    <source>
        <dbReference type="WBParaSite" id="NBR_0001814601-mRNA-1"/>
    </source>
</evidence>
<dbReference type="PROSITE" id="PS00141">
    <property type="entry name" value="ASP_PROTEASE"/>
    <property type="match status" value="1"/>
</dbReference>
<organism evidence="3">
    <name type="scientific">Nippostrongylus brasiliensis</name>
    <name type="common">Rat hookworm</name>
    <dbReference type="NCBI Taxonomy" id="27835"/>
    <lineage>
        <taxon>Eukaryota</taxon>
        <taxon>Metazoa</taxon>
        <taxon>Ecdysozoa</taxon>
        <taxon>Nematoda</taxon>
        <taxon>Chromadorea</taxon>
        <taxon>Rhabditida</taxon>
        <taxon>Rhabditina</taxon>
        <taxon>Rhabditomorpha</taxon>
        <taxon>Strongyloidea</taxon>
        <taxon>Heligmosomidae</taxon>
        <taxon>Nippostrongylus</taxon>
    </lineage>
</organism>
<dbReference type="SUPFAM" id="SSF50630">
    <property type="entry name" value="Acid proteases"/>
    <property type="match status" value="1"/>
</dbReference>
<sequence>MDNGRGLKCPTTEPKHTTVVEAFGKKWTGLLDTGSEISIIPAAVLLAAKESGVSIDREVVEHPTDSSIRVCDASGSIMSFVALVEVNLKEGNDAQREIVARMYVTKTMDDCIILGTNVLPALGCELSRHGATDPAEVKQNGRQAKRGKTCNIYVDENVLSTACVAERVFVATGATSWAKLRGCGRRADTMLTSAHQLIHSGICRIEEDGTVKVAVVNRGLEPSVLRVGEVVGRWDNQEDWDEVGGNEVPGDLLRLQHTKYSEHNRLAKLRTLLTENRKTRTMSGELWRVVQENHEVFAVDDPELTQTDLVTHEIDTGSSPPIRQRTRPVPVGARSELKEILKRLLERGIIERSHSPWASPVVLVRKKNYRELNKQIR</sequence>
<accession>A0A0N4YLY1</accession>
<dbReference type="InterPro" id="IPR053134">
    <property type="entry name" value="RNA-dir_DNA_polymerase"/>
</dbReference>
<dbReference type="PANTHER" id="PTHR24559">
    <property type="entry name" value="TRANSPOSON TY3-I GAG-POL POLYPROTEIN"/>
    <property type="match status" value="1"/>
</dbReference>
<dbReference type="GO" id="GO:0004190">
    <property type="term" value="F:aspartic-type endopeptidase activity"/>
    <property type="evidence" value="ECO:0007669"/>
    <property type="project" value="InterPro"/>
</dbReference>
<name>A0A0N4YLY1_NIPBR</name>
<gene>
    <name evidence="1" type="ORF">NBR_LOCUS18147</name>
</gene>
<keyword evidence="2" id="KW-1185">Reference proteome</keyword>
<reference evidence="1 2" key="2">
    <citation type="submission" date="2018-11" db="EMBL/GenBank/DDBJ databases">
        <authorList>
            <consortium name="Pathogen Informatics"/>
        </authorList>
    </citation>
    <scope>NUCLEOTIDE SEQUENCE [LARGE SCALE GENOMIC DNA]</scope>
</reference>
<dbReference type="InterPro" id="IPR001969">
    <property type="entry name" value="Aspartic_peptidase_AS"/>
</dbReference>
<dbReference type="InterPro" id="IPR021109">
    <property type="entry name" value="Peptidase_aspartic_dom_sf"/>
</dbReference>
<dbReference type="Gene3D" id="3.10.10.10">
    <property type="entry name" value="HIV Type 1 Reverse Transcriptase, subunit A, domain 1"/>
    <property type="match status" value="1"/>
</dbReference>
<proteinExistence type="predicted"/>
<dbReference type="WBParaSite" id="NBR_0001814601-mRNA-1">
    <property type="protein sequence ID" value="NBR_0001814601-mRNA-1"/>
    <property type="gene ID" value="NBR_0001814601"/>
</dbReference>
<dbReference type="Proteomes" id="UP000271162">
    <property type="component" value="Unassembled WGS sequence"/>
</dbReference>
<evidence type="ECO:0000313" key="2">
    <source>
        <dbReference type="Proteomes" id="UP000271162"/>
    </source>
</evidence>
<evidence type="ECO:0000313" key="1">
    <source>
        <dbReference type="EMBL" id="VDL81868.1"/>
    </source>
</evidence>
<dbReference type="GO" id="GO:0006508">
    <property type="term" value="P:proteolysis"/>
    <property type="evidence" value="ECO:0007669"/>
    <property type="project" value="InterPro"/>
</dbReference>
<protein>
    <submittedName>
        <fullName evidence="3">Reverse transcriptase domain-containing protein</fullName>
    </submittedName>
</protein>
<dbReference type="SUPFAM" id="SSF56672">
    <property type="entry name" value="DNA/RNA polymerases"/>
    <property type="match status" value="1"/>
</dbReference>